<dbReference type="EMBL" id="VIGI01000010">
    <property type="protein sequence ID" value="KAB8295224.1"/>
    <property type="molecule type" value="Genomic_DNA"/>
</dbReference>
<evidence type="ECO:0000313" key="2">
    <source>
        <dbReference type="Proteomes" id="UP000326757"/>
    </source>
</evidence>
<proteinExistence type="predicted"/>
<name>A0A5N6K0A3_MONLA</name>
<protein>
    <submittedName>
        <fullName evidence="1">Uncharacterized protein</fullName>
    </submittedName>
</protein>
<evidence type="ECO:0000313" key="1">
    <source>
        <dbReference type="EMBL" id="KAB8295224.1"/>
    </source>
</evidence>
<organism evidence="1 2">
    <name type="scientific">Monilinia laxa</name>
    <name type="common">Brown rot fungus</name>
    <name type="synonym">Sclerotinia laxa</name>
    <dbReference type="NCBI Taxonomy" id="61186"/>
    <lineage>
        <taxon>Eukaryota</taxon>
        <taxon>Fungi</taxon>
        <taxon>Dikarya</taxon>
        <taxon>Ascomycota</taxon>
        <taxon>Pezizomycotina</taxon>
        <taxon>Leotiomycetes</taxon>
        <taxon>Helotiales</taxon>
        <taxon>Sclerotiniaceae</taxon>
        <taxon>Monilinia</taxon>
    </lineage>
</organism>
<sequence length="179" mass="20393">MFEITESTANLCDLTATTFLLLRYIKDHRICDITSKCRTNIIKELLEYSLTRYICCLISLRSAFYSFFANQPSPTTKSNSSQCHSFHSANLPKHITSSLPPQPSTLKHMRSNIHFHKQSPSRLSGYQIMSLEEPLKSKMREKRQIKSNPTELKVATIIKQTCAHDANTIAIKTLNSQIS</sequence>
<comment type="caution">
    <text evidence="1">The sequence shown here is derived from an EMBL/GenBank/DDBJ whole genome shotgun (WGS) entry which is preliminary data.</text>
</comment>
<gene>
    <name evidence="1" type="ORF">EYC80_007142</name>
</gene>
<dbReference type="Proteomes" id="UP000326757">
    <property type="component" value="Unassembled WGS sequence"/>
</dbReference>
<dbReference type="AlphaFoldDB" id="A0A5N6K0A3"/>
<accession>A0A5N6K0A3</accession>
<keyword evidence="2" id="KW-1185">Reference proteome</keyword>
<reference evidence="1 2" key="1">
    <citation type="submission" date="2019-06" db="EMBL/GenBank/DDBJ databases">
        <title>Genome Sequence of the Brown Rot Fungal Pathogen Monilinia laxa.</title>
        <authorList>
            <person name="De Miccolis Angelini R.M."/>
            <person name="Landi L."/>
            <person name="Abate D."/>
            <person name="Pollastro S."/>
            <person name="Romanazzi G."/>
            <person name="Faretra F."/>
        </authorList>
    </citation>
    <scope>NUCLEOTIDE SEQUENCE [LARGE SCALE GENOMIC DNA]</scope>
    <source>
        <strain evidence="1 2">Mlax316</strain>
    </source>
</reference>